<dbReference type="NCBIfam" id="NF004051">
    <property type="entry name" value="PRK05571.1"/>
    <property type="match status" value="1"/>
</dbReference>
<name>A0ABX2B5Y5_9BACT</name>
<dbReference type="RefSeq" id="WP_172345116.1">
    <property type="nucleotide sequence ID" value="NZ_CASTNK010000018.1"/>
</dbReference>
<dbReference type="NCBIfam" id="TIGR00689">
    <property type="entry name" value="rpiB_lacA_lacB"/>
    <property type="match status" value="1"/>
</dbReference>
<reference evidence="2 3" key="1">
    <citation type="submission" date="2020-05" db="EMBL/GenBank/DDBJ databases">
        <title>Distinct polysaccharide utilization as determinants for interspecies competition between intestinal Prevotella spp.</title>
        <authorList>
            <person name="Galvez E.J.C."/>
            <person name="Iljazovic A."/>
            <person name="Strowig T."/>
        </authorList>
    </citation>
    <scope>NUCLEOTIDE SEQUENCE [LARGE SCALE GENOMIC DNA]</scope>
    <source>
        <strain evidence="2 3">PCHR</strain>
    </source>
</reference>
<keyword evidence="3" id="KW-1185">Reference proteome</keyword>
<comment type="caution">
    <text evidence="2">The sequence shown here is derived from an EMBL/GenBank/DDBJ whole genome shotgun (WGS) entry which is preliminary data.</text>
</comment>
<gene>
    <name evidence="2" type="ORF">HPS54_09015</name>
</gene>
<dbReference type="GO" id="GO:0016853">
    <property type="term" value="F:isomerase activity"/>
    <property type="evidence" value="ECO:0007669"/>
    <property type="project" value="UniProtKB-KW"/>
</dbReference>
<organism evidence="2 3">
    <name type="scientific">Xylanibacter caecicola</name>
    <dbReference type="NCBI Taxonomy" id="2736294"/>
    <lineage>
        <taxon>Bacteria</taxon>
        <taxon>Pseudomonadati</taxon>
        <taxon>Bacteroidota</taxon>
        <taxon>Bacteroidia</taxon>
        <taxon>Bacteroidales</taxon>
        <taxon>Prevotellaceae</taxon>
        <taxon>Xylanibacter</taxon>
    </lineage>
</organism>
<dbReference type="SUPFAM" id="SSF89623">
    <property type="entry name" value="Ribose/Galactose isomerase RpiB/AlsB"/>
    <property type="match status" value="1"/>
</dbReference>
<dbReference type="InterPro" id="IPR003500">
    <property type="entry name" value="RpiB_LacA_LacB"/>
</dbReference>
<dbReference type="PIRSF" id="PIRSF005384">
    <property type="entry name" value="RpiB_LacA_B"/>
    <property type="match status" value="1"/>
</dbReference>
<accession>A0ABX2B5Y5</accession>
<evidence type="ECO:0000256" key="1">
    <source>
        <dbReference type="ARBA" id="ARBA00008754"/>
    </source>
</evidence>
<dbReference type="Pfam" id="PF02502">
    <property type="entry name" value="LacAB_rpiB"/>
    <property type="match status" value="1"/>
</dbReference>
<evidence type="ECO:0000313" key="2">
    <source>
        <dbReference type="EMBL" id="NPE25650.1"/>
    </source>
</evidence>
<dbReference type="InterPro" id="IPR036569">
    <property type="entry name" value="RpiB_LacA_LacB_sf"/>
</dbReference>
<dbReference type="Proteomes" id="UP000820977">
    <property type="component" value="Unassembled WGS sequence"/>
</dbReference>
<keyword evidence="2" id="KW-0413">Isomerase</keyword>
<dbReference type="PANTHER" id="PTHR30345:SF0">
    <property type="entry name" value="DNA DAMAGE-REPAIR_TOLERATION PROTEIN DRT102"/>
    <property type="match status" value="1"/>
</dbReference>
<proteinExistence type="inferred from homology"/>
<dbReference type="EMBL" id="JABKKJ010000015">
    <property type="protein sequence ID" value="NPE25650.1"/>
    <property type="molecule type" value="Genomic_DNA"/>
</dbReference>
<dbReference type="Gene3D" id="3.40.1400.10">
    <property type="entry name" value="Sugar-phosphate isomerase, RpiB/LacA/LacB"/>
    <property type="match status" value="1"/>
</dbReference>
<sequence>MEIKTIGLACDHAGFPLKKYVIQYLEEHGYPYKDYGTYSDMSCDYPDFGHALAEGIESGEVYPGIGICGSGQGISMVLNKHNGVRAGVAWEPEIARLIRQHNDANVLVMPGRFVDNKTAAKIMDEFFKVPFEGGRHQRRVEKIPAVKE</sequence>
<comment type="similarity">
    <text evidence="1">Belongs to the LacAB/RpiB family.</text>
</comment>
<protein>
    <submittedName>
        <fullName evidence="2">RpiB/LacA/LacB family sugar-phosphate isomerase</fullName>
    </submittedName>
</protein>
<evidence type="ECO:0000313" key="3">
    <source>
        <dbReference type="Proteomes" id="UP000820977"/>
    </source>
</evidence>
<dbReference type="PANTHER" id="PTHR30345">
    <property type="entry name" value="RIBOSE-5-PHOSPHATE ISOMERASE B"/>
    <property type="match status" value="1"/>
</dbReference>